<evidence type="ECO:0000256" key="4">
    <source>
        <dbReference type="SAM" id="SignalP"/>
    </source>
</evidence>
<dbReference type="Proteomes" id="UP000198280">
    <property type="component" value="Unassembled WGS sequence"/>
</dbReference>
<sequence length="326" mass="33721">MRRTFPLLLTAAALLAAGVTACGDSGEPAGKGASSGSGGGTRSVTIGAIAIVDTAPVYLAQSQGFFKKHGIDAKITSVQGGAASITGVMGGQFAFGFANTTSLLTAQQQGLPLKVVANGVASTGERDTDYSAVLVPEGSPVKSAKDLAGRTVAVNQLKNIGDTTVRAAVRKDGGDASKVEFVEMPFPDMPAALAKGRVDAVWEVEPFVTQATGQGARAVAWPYADAAPDLTVAMYFTTQPTLQKDPELVKDFTAAMNEALAYADAHPDAVREILKSYTSIPAEAIAKIKLPKWPAEINRESVQTVADDARQDGTLTKDADVAALLP</sequence>
<feature type="signal peptide" evidence="4">
    <location>
        <begin position="1"/>
        <end position="21"/>
    </location>
</feature>
<evidence type="ECO:0000256" key="2">
    <source>
        <dbReference type="ARBA" id="ARBA00010742"/>
    </source>
</evidence>
<dbReference type="AlphaFoldDB" id="A0A239BKZ6"/>
<evidence type="ECO:0000313" key="6">
    <source>
        <dbReference type="EMBL" id="SNS08877.1"/>
    </source>
</evidence>
<evidence type="ECO:0000256" key="1">
    <source>
        <dbReference type="ARBA" id="ARBA00004418"/>
    </source>
</evidence>
<dbReference type="GO" id="GO:0042597">
    <property type="term" value="C:periplasmic space"/>
    <property type="evidence" value="ECO:0007669"/>
    <property type="project" value="UniProtKB-SubCell"/>
</dbReference>
<dbReference type="InterPro" id="IPR015168">
    <property type="entry name" value="SsuA/THI5"/>
</dbReference>
<feature type="chain" id="PRO_5038676423" evidence="4">
    <location>
        <begin position="22"/>
        <end position="326"/>
    </location>
</feature>
<dbReference type="PROSITE" id="PS51257">
    <property type="entry name" value="PROKAR_LIPOPROTEIN"/>
    <property type="match status" value="1"/>
</dbReference>
<dbReference type="PANTHER" id="PTHR30024">
    <property type="entry name" value="ALIPHATIC SULFONATES-BINDING PROTEIN-RELATED"/>
    <property type="match status" value="1"/>
</dbReference>
<evidence type="ECO:0000256" key="3">
    <source>
        <dbReference type="ARBA" id="ARBA00022729"/>
    </source>
</evidence>
<evidence type="ECO:0000313" key="7">
    <source>
        <dbReference type="Proteomes" id="UP000198280"/>
    </source>
</evidence>
<dbReference type="SUPFAM" id="SSF53850">
    <property type="entry name" value="Periplasmic binding protein-like II"/>
    <property type="match status" value="1"/>
</dbReference>
<organism evidence="6 7">
    <name type="scientific">Actinacidiphila glaucinigra</name>
    <dbReference type="NCBI Taxonomy" id="235986"/>
    <lineage>
        <taxon>Bacteria</taxon>
        <taxon>Bacillati</taxon>
        <taxon>Actinomycetota</taxon>
        <taxon>Actinomycetes</taxon>
        <taxon>Kitasatosporales</taxon>
        <taxon>Streptomycetaceae</taxon>
        <taxon>Actinacidiphila</taxon>
    </lineage>
</organism>
<dbReference type="RefSeq" id="WP_089222768.1">
    <property type="nucleotide sequence ID" value="NZ_FZOF01000003.1"/>
</dbReference>
<dbReference type="Pfam" id="PF09084">
    <property type="entry name" value="NMT1"/>
    <property type="match status" value="1"/>
</dbReference>
<dbReference type="EMBL" id="FZOF01000003">
    <property type="protein sequence ID" value="SNS08877.1"/>
    <property type="molecule type" value="Genomic_DNA"/>
</dbReference>
<accession>A0A239BKZ6</accession>
<dbReference type="OrthoDB" id="8877897at2"/>
<protein>
    <submittedName>
        <fullName evidence="6">NitT/TauT family transport system substrate-binding protein</fullName>
    </submittedName>
</protein>
<keyword evidence="7" id="KW-1185">Reference proteome</keyword>
<evidence type="ECO:0000259" key="5">
    <source>
        <dbReference type="Pfam" id="PF09084"/>
    </source>
</evidence>
<proteinExistence type="inferred from homology"/>
<comment type="subcellular location">
    <subcellularLocation>
        <location evidence="1">Periplasm</location>
    </subcellularLocation>
</comment>
<reference evidence="6 7" key="1">
    <citation type="submission" date="2017-06" db="EMBL/GenBank/DDBJ databases">
        <authorList>
            <person name="Kim H.J."/>
            <person name="Triplett B.A."/>
        </authorList>
    </citation>
    <scope>NUCLEOTIDE SEQUENCE [LARGE SCALE GENOMIC DNA]</scope>
    <source>
        <strain evidence="6 7">CGMCC 4.1858</strain>
    </source>
</reference>
<name>A0A239BKZ6_9ACTN</name>
<comment type="similarity">
    <text evidence="2">Belongs to the bacterial solute-binding protein SsuA/TauA family.</text>
</comment>
<dbReference type="Gene3D" id="3.40.190.10">
    <property type="entry name" value="Periplasmic binding protein-like II"/>
    <property type="match status" value="2"/>
</dbReference>
<feature type="domain" description="SsuA/THI5-like" evidence="5">
    <location>
        <begin position="53"/>
        <end position="269"/>
    </location>
</feature>
<dbReference type="PANTHER" id="PTHR30024:SF47">
    <property type="entry name" value="TAURINE-BINDING PERIPLASMIC PROTEIN"/>
    <property type="match status" value="1"/>
</dbReference>
<keyword evidence="3 4" id="KW-0732">Signal</keyword>
<gene>
    <name evidence="6" type="ORF">SAMN05216252_10354</name>
</gene>